<dbReference type="STRING" id="363999.A0A439D9L4"/>
<dbReference type="AlphaFoldDB" id="A0A439D9L4"/>
<dbReference type="CDD" id="cd00609">
    <property type="entry name" value="AAT_like"/>
    <property type="match status" value="1"/>
</dbReference>
<evidence type="ECO:0000313" key="5">
    <source>
        <dbReference type="Proteomes" id="UP000286045"/>
    </source>
</evidence>
<gene>
    <name evidence="4" type="ORF">EKO27_g3997</name>
</gene>
<protein>
    <recommendedName>
        <fullName evidence="3">Aminotransferase class I/classII large domain-containing protein</fullName>
    </recommendedName>
</protein>
<feature type="domain" description="Aminotransferase class I/classII large" evidence="3">
    <location>
        <begin position="60"/>
        <end position="207"/>
    </location>
</feature>
<dbReference type="InterPro" id="IPR015424">
    <property type="entry name" value="PyrdxlP-dep_Trfase"/>
</dbReference>
<dbReference type="Gene3D" id="3.40.640.10">
    <property type="entry name" value="Type I PLP-dependent aspartate aminotransferase-like (Major domain)"/>
    <property type="match status" value="1"/>
</dbReference>
<dbReference type="InterPro" id="IPR004838">
    <property type="entry name" value="NHTrfase_class1_PyrdxlP-BS"/>
</dbReference>
<dbReference type="InterPro" id="IPR015422">
    <property type="entry name" value="PyrdxlP-dep_Trfase_small"/>
</dbReference>
<comment type="caution">
    <text evidence="4">The sequence shown here is derived from an EMBL/GenBank/DDBJ whole genome shotgun (WGS) entry which is preliminary data.</text>
</comment>
<dbReference type="Pfam" id="PF00155">
    <property type="entry name" value="Aminotran_1_2"/>
    <property type="match status" value="2"/>
</dbReference>
<proteinExistence type="inferred from homology"/>
<keyword evidence="5" id="KW-1185">Reference proteome</keyword>
<dbReference type="PROSITE" id="PS00105">
    <property type="entry name" value="AA_TRANSFER_CLASS_1"/>
    <property type="match status" value="1"/>
</dbReference>
<dbReference type="InterPro" id="IPR004839">
    <property type="entry name" value="Aminotransferase_I/II_large"/>
</dbReference>
<dbReference type="GO" id="GO:0030170">
    <property type="term" value="F:pyridoxal phosphate binding"/>
    <property type="evidence" value="ECO:0007669"/>
    <property type="project" value="InterPro"/>
</dbReference>
<dbReference type="GO" id="GO:0003824">
    <property type="term" value="F:catalytic activity"/>
    <property type="evidence" value="ECO:0007669"/>
    <property type="project" value="InterPro"/>
</dbReference>
<accession>A0A439D9L4</accession>
<sequence>MVKIPAFEVEQWMDTYENTPGVLNIAETCASSISVSQLGEFYSDGGDGLAPPIVDFTRPMTYGAIRGSDGLRRNIAALYSDERGADDADGLSSADVIVTQGAIAANHLVFYTLVGPGDHVVCIFPTYQQLYTIPETLGAEVSLWKLKAEDQYVPDVAELEKLIKSNTKMIVINNPNNPTGATTAKAVLARIIEVARKHDIIVFSDEVSVLEPHNPHLTCLGRISGAQSRLSCSFLLLWAPGTLSFPPLFCHKWQSLTRDSKKVYRPLFHGPAEPEIPPSALSLGYEKVLVTSSMSKAWALAGIRVGWVASRDKGTIEQLAVARDYTTISVSQLDDQVARFALSAAVRPALLKRNIALASTNLALLEKFVQKHADICSWVKPTAGTTALVRFSRKDGQPVDDEAFCRDVLDKTKVFFLPAGRCFGHGNAFRGYVRIGYVSETPVLRKALDNLSIYVVENLN</sequence>
<dbReference type="InterPro" id="IPR015421">
    <property type="entry name" value="PyrdxlP-dep_Trfase_major"/>
</dbReference>
<reference evidence="4 5" key="1">
    <citation type="submission" date="2018-12" db="EMBL/GenBank/DDBJ databases">
        <title>Draft genome sequence of Xylaria grammica IHI A82.</title>
        <authorList>
            <person name="Buettner E."/>
            <person name="Kellner H."/>
        </authorList>
    </citation>
    <scope>NUCLEOTIDE SEQUENCE [LARGE SCALE GENOMIC DNA]</scope>
    <source>
        <strain evidence="4 5">IHI A82</strain>
    </source>
</reference>
<evidence type="ECO:0000256" key="2">
    <source>
        <dbReference type="ARBA" id="ARBA00022898"/>
    </source>
</evidence>
<dbReference type="EMBL" id="RYZI01000090">
    <property type="protein sequence ID" value="RWA11100.1"/>
    <property type="molecule type" value="Genomic_DNA"/>
</dbReference>
<dbReference type="PANTHER" id="PTHR43510">
    <property type="entry name" value="AMINOTRANSFERASE FUNCTION, HYPOTHETICAL (EUROFUNG)"/>
    <property type="match status" value="1"/>
</dbReference>
<dbReference type="PANTHER" id="PTHR43510:SF1">
    <property type="entry name" value="AMINOTRANSFERASE FUNCTION, HYPOTHETICAL (EUROFUNG)"/>
    <property type="match status" value="1"/>
</dbReference>
<name>A0A439D9L4_9PEZI</name>
<comment type="similarity">
    <text evidence="1">Belongs to the class-I pyridoxal-phosphate-dependent aminotransferase family.</text>
</comment>
<dbReference type="SUPFAM" id="SSF53383">
    <property type="entry name" value="PLP-dependent transferases"/>
    <property type="match status" value="1"/>
</dbReference>
<dbReference type="Gene3D" id="3.90.1150.10">
    <property type="entry name" value="Aspartate Aminotransferase, domain 1"/>
    <property type="match status" value="1"/>
</dbReference>
<dbReference type="Proteomes" id="UP000286045">
    <property type="component" value="Unassembled WGS sequence"/>
</dbReference>
<keyword evidence="2" id="KW-0663">Pyridoxal phosphate</keyword>
<organism evidence="4 5">
    <name type="scientific">Xylaria grammica</name>
    <dbReference type="NCBI Taxonomy" id="363999"/>
    <lineage>
        <taxon>Eukaryota</taxon>
        <taxon>Fungi</taxon>
        <taxon>Dikarya</taxon>
        <taxon>Ascomycota</taxon>
        <taxon>Pezizomycotina</taxon>
        <taxon>Sordariomycetes</taxon>
        <taxon>Xylariomycetidae</taxon>
        <taxon>Xylariales</taxon>
        <taxon>Xylariaceae</taxon>
        <taxon>Xylaria</taxon>
    </lineage>
</organism>
<evidence type="ECO:0000313" key="4">
    <source>
        <dbReference type="EMBL" id="RWA11100.1"/>
    </source>
</evidence>
<evidence type="ECO:0000256" key="1">
    <source>
        <dbReference type="ARBA" id="ARBA00007441"/>
    </source>
</evidence>
<evidence type="ECO:0000259" key="3">
    <source>
        <dbReference type="Pfam" id="PF00155"/>
    </source>
</evidence>
<feature type="domain" description="Aminotransferase class I/classII large" evidence="3">
    <location>
        <begin position="285"/>
        <end position="447"/>
    </location>
</feature>